<dbReference type="AlphaFoldDB" id="A0A8S9RBQ9"/>
<sequence length="154" mass="16404">MMHIYTTCSVWELGATTTGWVFSADDRGAFTIVVSEGGEIRVEEGTRRETEEVIGGTNTVVVEGERDGRVVLKGELDEGSGGNERGSGGSGRGGSSPPEVDCRGSPSEAQLFKESQGFSLSSKTGTVFTASYQDDDLAKSKVVTIAKMINWRND</sequence>
<evidence type="ECO:0000313" key="2">
    <source>
        <dbReference type="EMBL" id="KAF3570221.1"/>
    </source>
</evidence>
<proteinExistence type="predicted"/>
<accession>A0A8S9RBQ9</accession>
<comment type="caution">
    <text evidence="2">The sequence shown here is derived from an EMBL/GenBank/DDBJ whole genome shotgun (WGS) entry which is preliminary data.</text>
</comment>
<protein>
    <submittedName>
        <fullName evidence="2">Uncharacterized protein</fullName>
    </submittedName>
</protein>
<reference evidence="2" key="1">
    <citation type="submission" date="2019-12" db="EMBL/GenBank/DDBJ databases">
        <title>Genome sequencing and annotation of Brassica cretica.</title>
        <authorList>
            <person name="Studholme D.J."/>
            <person name="Sarris P."/>
        </authorList>
    </citation>
    <scope>NUCLEOTIDE SEQUENCE</scope>
    <source>
        <strain evidence="2">PFS-109/04</strain>
        <tissue evidence="2">Leaf</tissue>
    </source>
</reference>
<evidence type="ECO:0000313" key="3">
    <source>
        <dbReference type="Proteomes" id="UP000712600"/>
    </source>
</evidence>
<name>A0A8S9RBQ9_BRACR</name>
<feature type="region of interest" description="Disordered" evidence="1">
    <location>
        <begin position="72"/>
        <end position="106"/>
    </location>
</feature>
<dbReference type="EMBL" id="QGKX02000095">
    <property type="protein sequence ID" value="KAF3570221.1"/>
    <property type="molecule type" value="Genomic_DNA"/>
</dbReference>
<dbReference type="Proteomes" id="UP000712600">
    <property type="component" value="Unassembled WGS sequence"/>
</dbReference>
<gene>
    <name evidence="2" type="ORF">F2Q69_00059997</name>
</gene>
<organism evidence="2 3">
    <name type="scientific">Brassica cretica</name>
    <name type="common">Mustard</name>
    <dbReference type="NCBI Taxonomy" id="69181"/>
    <lineage>
        <taxon>Eukaryota</taxon>
        <taxon>Viridiplantae</taxon>
        <taxon>Streptophyta</taxon>
        <taxon>Embryophyta</taxon>
        <taxon>Tracheophyta</taxon>
        <taxon>Spermatophyta</taxon>
        <taxon>Magnoliopsida</taxon>
        <taxon>eudicotyledons</taxon>
        <taxon>Gunneridae</taxon>
        <taxon>Pentapetalae</taxon>
        <taxon>rosids</taxon>
        <taxon>malvids</taxon>
        <taxon>Brassicales</taxon>
        <taxon>Brassicaceae</taxon>
        <taxon>Brassiceae</taxon>
        <taxon>Brassica</taxon>
    </lineage>
</organism>
<evidence type="ECO:0000256" key="1">
    <source>
        <dbReference type="SAM" id="MobiDB-lite"/>
    </source>
</evidence>
<feature type="compositionally biased region" description="Gly residues" evidence="1">
    <location>
        <begin position="79"/>
        <end position="94"/>
    </location>
</feature>